<proteinExistence type="predicted"/>
<dbReference type="RefSeq" id="WP_058862645.1">
    <property type="nucleotide sequence ID" value="NZ_LPXO01000007.1"/>
</dbReference>
<keyword evidence="2" id="KW-1185">Reference proteome</keyword>
<evidence type="ECO:0000313" key="2">
    <source>
        <dbReference type="Proteomes" id="UP000054396"/>
    </source>
</evidence>
<sequence>MRRRPPLDDPDLTLADLFAAAPCAARPFLDRGMLCPGCPVAPFHTLADAARDYALDADGFRNEVARAVQAGHVTGGRPDRY</sequence>
<reference evidence="1 2" key="1">
    <citation type="submission" date="2015-12" db="EMBL/GenBank/DDBJ databases">
        <authorList>
            <person name="Shamseldin A."/>
            <person name="Moawad H."/>
            <person name="Abd El-Rahim W.M."/>
            <person name="Sadowsky M.J."/>
        </authorList>
    </citation>
    <scope>NUCLEOTIDE SEQUENCE [LARGE SCALE GENOMIC DNA]</scope>
    <source>
        <strain evidence="1 2">SJ5A-1</strain>
    </source>
</reference>
<dbReference type="InterPro" id="IPR023883">
    <property type="entry name" value="CHP03980_redox-disulphide"/>
</dbReference>
<dbReference type="NCBIfam" id="TIGR03980">
    <property type="entry name" value="prismane_assoc"/>
    <property type="match status" value="1"/>
</dbReference>
<gene>
    <name evidence="1" type="ORF">AVJ23_13050</name>
</gene>
<dbReference type="EMBL" id="LPXO01000007">
    <property type="protein sequence ID" value="KUF10327.1"/>
    <property type="molecule type" value="Genomic_DNA"/>
</dbReference>
<accession>A0A0W7WII7</accession>
<name>A0A0W7WII7_9RHOB</name>
<dbReference type="STRING" id="1685382.AVJ23_13050"/>
<dbReference type="InterPro" id="IPR038062">
    <property type="entry name" value="ScdA-like_N_sf"/>
</dbReference>
<dbReference type="Proteomes" id="UP000054396">
    <property type="component" value="Unassembled WGS sequence"/>
</dbReference>
<organism evidence="1 2">
    <name type="scientific">Pseudoponticoccus marisrubri</name>
    <dbReference type="NCBI Taxonomy" id="1685382"/>
    <lineage>
        <taxon>Bacteria</taxon>
        <taxon>Pseudomonadati</taxon>
        <taxon>Pseudomonadota</taxon>
        <taxon>Alphaproteobacteria</taxon>
        <taxon>Rhodobacterales</taxon>
        <taxon>Roseobacteraceae</taxon>
        <taxon>Pseudoponticoccus</taxon>
    </lineage>
</organism>
<dbReference type="Gene3D" id="1.10.3910.10">
    <property type="entry name" value="SP0561-like"/>
    <property type="match status" value="1"/>
</dbReference>
<evidence type="ECO:0008006" key="3">
    <source>
        <dbReference type="Google" id="ProtNLM"/>
    </source>
</evidence>
<protein>
    <recommendedName>
        <fullName evidence="3">DUF1858 domain-containing protein</fullName>
    </recommendedName>
</protein>
<evidence type="ECO:0000313" key="1">
    <source>
        <dbReference type="EMBL" id="KUF10327.1"/>
    </source>
</evidence>
<dbReference type="SUPFAM" id="SSF140683">
    <property type="entry name" value="SP0561-like"/>
    <property type="match status" value="1"/>
</dbReference>
<dbReference type="AlphaFoldDB" id="A0A0W7WII7"/>
<comment type="caution">
    <text evidence="1">The sequence shown here is derived from an EMBL/GenBank/DDBJ whole genome shotgun (WGS) entry which is preliminary data.</text>
</comment>